<dbReference type="GO" id="GO:0033550">
    <property type="term" value="F:MAP kinase tyrosine phosphatase activity"/>
    <property type="evidence" value="ECO:0007669"/>
    <property type="project" value="TreeGrafter"/>
</dbReference>
<keyword evidence="4" id="KW-0904">Protein phosphatase</keyword>
<feature type="region of interest" description="Disordered" evidence="5">
    <location>
        <begin position="1"/>
        <end position="21"/>
    </location>
</feature>
<feature type="non-terminal residue" evidence="8">
    <location>
        <position position="372"/>
    </location>
</feature>
<evidence type="ECO:0000256" key="5">
    <source>
        <dbReference type="SAM" id="MobiDB-lite"/>
    </source>
</evidence>
<dbReference type="InterPro" id="IPR029021">
    <property type="entry name" value="Prot-tyrosine_phosphatase-like"/>
</dbReference>
<evidence type="ECO:0000313" key="9">
    <source>
        <dbReference type="Proteomes" id="UP001177023"/>
    </source>
</evidence>
<gene>
    <name evidence="8" type="ORF">MSPICULIGERA_LOCUS9962</name>
</gene>
<keyword evidence="3" id="KW-0378">Hydrolase</keyword>
<keyword evidence="9" id="KW-1185">Reference proteome</keyword>
<dbReference type="PRINTS" id="PR01764">
    <property type="entry name" value="MAPKPHPHTASE"/>
</dbReference>
<reference evidence="8" key="1">
    <citation type="submission" date="2023-06" db="EMBL/GenBank/DDBJ databases">
        <authorList>
            <person name="Delattre M."/>
        </authorList>
    </citation>
    <scope>NUCLEOTIDE SEQUENCE</scope>
    <source>
        <strain evidence="8">AF72</strain>
    </source>
</reference>
<feature type="domain" description="Tyrosine-protein phosphatase" evidence="6">
    <location>
        <begin position="192"/>
        <end position="335"/>
    </location>
</feature>
<feature type="compositionally biased region" description="Polar residues" evidence="5">
    <location>
        <begin position="1"/>
        <end position="17"/>
    </location>
</feature>
<dbReference type="EMBL" id="CATQJA010002570">
    <property type="protein sequence ID" value="CAJ0571558.1"/>
    <property type="molecule type" value="Genomic_DNA"/>
</dbReference>
<evidence type="ECO:0000256" key="4">
    <source>
        <dbReference type="ARBA" id="ARBA00022912"/>
    </source>
</evidence>
<evidence type="ECO:0000313" key="8">
    <source>
        <dbReference type="EMBL" id="CAJ0571558.1"/>
    </source>
</evidence>
<evidence type="ECO:0000256" key="2">
    <source>
        <dbReference type="ARBA" id="ARBA00013064"/>
    </source>
</evidence>
<organism evidence="8 9">
    <name type="scientific">Mesorhabditis spiculigera</name>
    <dbReference type="NCBI Taxonomy" id="96644"/>
    <lineage>
        <taxon>Eukaryota</taxon>
        <taxon>Metazoa</taxon>
        <taxon>Ecdysozoa</taxon>
        <taxon>Nematoda</taxon>
        <taxon>Chromadorea</taxon>
        <taxon>Rhabditida</taxon>
        <taxon>Rhabditina</taxon>
        <taxon>Rhabditomorpha</taxon>
        <taxon>Rhabditoidea</taxon>
        <taxon>Rhabditidae</taxon>
        <taxon>Mesorhabditinae</taxon>
        <taxon>Mesorhabditis</taxon>
    </lineage>
</organism>
<dbReference type="GO" id="GO:0005829">
    <property type="term" value="C:cytosol"/>
    <property type="evidence" value="ECO:0007669"/>
    <property type="project" value="TreeGrafter"/>
</dbReference>
<evidence type="ECO:0000259" key="6">
    <source>
        <dbReference type="PROSITE" id="PS50054"/>
    </source>
</evidence>
<protein>
    <recommendedName>
        <fullName evidence="2">protein-tyrosine-phosphatase</fullName>
        <ecNumber evidence="2">3.1.3.48</ecNumber>
    </recommendedName>
</protein>
<sequence length="372" mass="41262">MTEEASTSLQDSSQLSIQPIDGNGLSEIADKQEKDVCILDCRQQGSSLKNATKVQLPHVLLRRLQSGRLPLSNLSPKLCEDGEGETQIVVIPEPEAPAGSQTAILINALTKQQANRQIFLFTEDVEMTLSRHPSLRAPQPTPTEGIDGVKTPADEPMNLSFLRFDALRIKDLAGSSINITPRSKTNDKRQIFPVQILPYLYLGDAKTAGNKELLDSYGIHYVVNVTSNLENFFEDDKRFRYLRIPVDDNASFNLIQFFPEAISFIEEAEREREGCLVHCLAGISRSVTICLAFLMFTRKCTLEEAYDVVLGQNASIAPNFHFMGQLNDYEHLLGIQKSAPPPHSPSCSAEQGPLHCLTPPASSKKNDKGLFY</sequence>
<dbReference type="Gene3D" id="3.90.190.10">
    <property type="entry name" value="Protein tyrosine phosphatase superfamily"/>
    <property type="match status" value="1"/>
</dbReference>
<comment type="similarity">
    <text evidence="1">Belongs to the protein-tyrosine phosphatase family. Non-receptor class dual specificity subfamily.</text>
</comment>
<dbReference type="PROSITE" id="PS50054">
    <property type="entry name" value="TYR_PHOSPHATASE_DUAL"/>
    <property type="match status" value="1"/>
</dbReference>
<evidence type="ECO:0000256" key="3">
    <source>
        <dbReference type="ARBA" id="ARBA00022801"/>
    </source>
</evidence>
<dbReference type="InterPro" id="IPR020422">
    <property type="entry name" value="TYR_PHOSPHATASE_DUAL_dom"/>
</dbReference>
<feature type="domain" description="Tyrosine specific protein phosphatases" evidence="7">
    <location>
        <begin position="256"/>
        <end position="309"/>
    </location>
</feature>
<dbReference type="EC" id="3.1.3.48" evidence="2"/>
<dbReference type="GO" id="GO:0008330">
    <property type="term" value="F:protein tyrosine/threonine phosphatase activity"/>
    <property type="evidence" value="ECO:0007669"/>
    <property type="project" value="TreeGrafter"/>
</dbReference>
<dbReference type="PANTHER" id="PTHR10159">
    <property type="entry name" value="DUAL SPECIFICITY PROTEIN PHOSPHATASE"/>
    <property type="match status" value="1"/>
</dbReference>
<dbReference type="GO" id="GO:0043409">
    <property type="term" value="P:negative regulation of MAPK cascade"/>
    <property type="evidence" value="ECO:0007669"/>
    <property type="project" value="TreeGrafter"/>
</dbReference>
<dbReference type="Proteomes" id="UP001177023">
    <property type="component" value="Unassembled WGS sequence"/>
</dbReference>
<dbReference type="InterPro" id="IPR000340">
    <property type="entry name" value="Dual-sp_phosphatase_cat-dom"/>
</dbReference>
<dbReference type="PANTHER" id="PTHR10159:SF519">
    <property type="entry name" value="DUAL SPECIFICITY PROTEIN PHOSPHATASE MPK3"/>
    <property type="match status" value="1"/>
</dbReference>
<proteinExistence type="inferred from homology"/>
<feature type="region of interest" description="Disordered" evidence="5">
    <location>
        <begin position="132"/>
        <end position="152"/>
    </location>
</feature>
<evidence type="ECO:0000259" key="7">
    <source>
        <dbReference type="PROSITE" id="PS50056"/>
    </source>
</evidence>
<dbReference type="PRINTS" id="PR01908">
    <property type="entry name" value="ADSPHPHTASE"/>
</dbReference>
<comment type="caution">
    <text evidence="8">The sequence shown here is derived from an EMBL/GenBank/DDBJ whole genome shotgun (WGS) entry which is preliminary data.</text>
</comment>
<dbReference type="Pfam" id="PF00782">
    <property type="entry name" value="DSPc"/>
    <property type="match status" value="1"/>
</dbReference>
<dbReference type="AlphaFoldDB" id="A0AA36FXE4"/>
<evidence type="ECO:0000256" key="1">
    <source>
        <dbReference type="ARBA" id="ARBA00008601"/>
    </source>
</evidence>
<dbReference type="PROSITE" id="PS50056">
    <property type="entry name" value="TYR_PHOSPHATASE_2"/>
    <property type="match status" value="1"/>
</dbReference>
<dbReference type="InterPro" id="IPR008343">
    <property type="entry name" value="MKP"/>
</dbReference>
<dbReference type="GO" id="GO:0017017">
    <property type="term" value="F:MAP kinase tyrosine/serine/threonine phosphatase activity"/>
    <property type="evidence" value="ECO:0007669"/>
    <property type="project" value="InterPro"/>
</dbReference>
<accession>A0AA36FXE4</accession>
<dbReference type="SUPFAM" id="SSF52799">
    <property type="entry name" value="(Phosphotyrosine protein) phosphatases II"/>
    <property type="match status" value="1"/>
</dbReference>
<dbReference type="SMART" id="SM00195">
    <property type="entry name" value="DSPc"/>
    <property type="match status" value="1"/>
</dbReference>
<dbReference type="InterPro" id="IPR000387">
    <property type="entry name" value="Tyr_Pase_dom"/>
</dbReference>
<name>A0AA36FXE4_9BILA</name>